<dbReference type="OrthoDB" id="2281772at2759"/>
<dbReference type="OMA" id="GICYESP"/>
<sequence>MPHVEKDNREYITLVSEFSQLIKRYQSIIKQDSVARCMIGFSAAQLIRDPDYSLSVKSIESWLQTRTVMDSDGDSETKAGNLDTLIRILERICDESSLEQMSTQETCSEFS</sequence>
<proteinExistence type="predicted"/>
<dbReference type="AlphaFoldDB" id="A0A9P6Y0Q6"/>
<dbReference type="EMBL" id="JAANIT010002366">
    <property type="protein sequence ID" value="KAG1536662.1"/>
    <property type="molecule type" value="Genomic_DNA"/>
</dbReference>
<gene>
    <name evidence="1" type="ORF">G6F51_010840</name>
</gene>
<evidence type="ECO:0000313" key="2">
    <source>
        <dbReference type="Proteomes" id="UP000717996"/>
    </source>
</evidence>
<organism evidence="1 2">
    <name type="scientific">Rhizopus oryzae</name>
    <name type="common">Mucormycosis agent</name>
    <name type="synonym">Rhizopus arrhizus var. delemar</name>
    <dbReference type="NCBI Taxonomy" id="64495"/>
    <lineage>
        <taxon>Eukaryota</taxon>
        <taxon>Fungi</taxon>
        <taxon>Fungi incertae sedis</taxon>
        <taxon>Mucoromycota</taxon>
        <taxon>Mucoromycotina</taxon>
        <taxon>Mucoromycetes</taxon>
        <taxon>Mucorales</taxon>
        <taxon>Mucorineae</taxon>
        <taxon>Rhizopodaceae</taxon>
        <taxon>Rhizopus</taxon>
    </lineage>
</organism>
<evidence type="ECO:0000313" key="1">
    <source>
        <dbReference type="EMBL" id="KAG1536662.1"/>
    </source>
</evidence>
<accession>A0A9P6Y0Q6</accession>
<comment type="caution">
    <text evidence="1">The sequence shown here is derived from an EMBL/GenBank/DDBJ whole genome shotgun (WGS) entry which is preliminary data.</text>
</comment>
<name>A0A9P6Y0Q6_RHIOR</name>
<protein>
    <submittedName>
        <fullName evidence="1">Uncharacterized protein</fullName>
    </submittedName>
</protein>
<dbReference type="Proteomes" id="UP000717996">
    <property type="component" value="Unassembled WGS sequence"/>
</dbReference>
<reference evidence="1" key="1">
    <citation type="journal article" date="2020" name="Microb. Genom.">
        <title>Genetic diversity of clinical and environmental Mucorales isolates obtained from an investigation of mucormycosis cases among solid organ transplant recipients.</title>
        <authorList>
            <person name="Nguyen M.H."/>
            <person name="Kaul D."/>
            <person name="Muto C."/>
            <person name="Cheng S.J."/>
            <person name="Richter R.A."/>
            <person name="Bruno V.M."/>
            <person name="Liu G."/>
            <person name="Beyhan S."/>
            <person name="Sundermann A.J."/>
            <person name="Mounaud S."/>
            <person name="Pasculle A.W."/>
            <person name="Nierman W.C."/>
            <person name="Driscoll E."/>
            <person name="Cumbie R."/>
            <person name="Clancy C.J."/>
            <person name="Dupont C.L."/>
        </authorList>
    </citation>
    <scope>NUCLEOTIDE SEQUENCE</scope>
    <source>
        <strain evidence="1">GL16</strain>
    </source>
</reference>